<dbReference type="Pfam" id="PF04392">
    <property type="entry name" value="ABC_sub_bind"/>
    <property type="match status" value="1"/>
</dbReference>
<feature type="chain" id="PRO_5001757507" evidence="1">
    <location>
        <begin position="28"/>
        <end position="323"/>
    </location>
</feature>
<accession>A0A081FXR3</accession>
<keyword evidence="1" id="KW-0732">Signal</keyword>
<dbReference type="SUPFAM" id="SSF53822">
    <property type="entry name" value="Periplasmic binding protein-like I"/>
    <property type="match status" value="1"/>
</dbReference>
<proteinExistence type="predicted"/>
<dbReference type="InterPro" id="IPR028082">
    <property type="entry name" value="Peripla_BP_I"/>
</dbReference>
<feature type="signal peptide" evidence="1">
    <location>
        <begin position="1"/>
        <end position="27"/>
    </location>
</feature>
<dbReference type="CDD" id="cd06325">
    <property type="entry name" value="PBP1_ABC_unchar_transporter"/>
    <property type="match status" value="1"/>
</dbReference>
<dbReference type="PANTHER" id="PTHR35271">
    <property type="entry name" value="ABC TRANSPORTER, SUBSTRATE-BINDING LIPOPROTEIN-RELATED"/>
    <property type="match status" value="1"/>
</dbReference>
<protein>
    <submittedName>
        <fullName evidence="2">ABC transporter substrate-binding protein</fullName>
    </submittedName>
</protein>
<evidence type="ECO:0000313" key="3">
    <source>
        <dbReference type="Proteomes" id="UP000028252"/>
    </source>
</evidence>
<dbReference type="OrthoDB" id="9776955at2"/>
<gene>
    <name evidence="2" type="ORF">ADIMK_2842</name>
</gene>
<keyword evidence="3" id="KW-1185">Reference proteome</keyword>
<organism evidence="2 3">
    <name type="scientific">Marinobacterium lacunae</name>
    <dbReference type="NCBI Taxonomy" id="1232683"/>
    <lineage>
        <taxon>Bacteria</taxon>
        <taxon>Pseudomonadati</taxon>
        <taxon>Pseudomonadota</taxon>
        <taxon>Gammaproteobacteria</taxon>
        <taxon>Oceanospirillales</taxon>
        <taxon>Oceanospirillaceae</taxon>
        <taxon>Marinobacterium</taxon>
    </lineage>
</organism>
<dbReference type="EMBL" id="JMQN01000040">
    <property type="protein sequence ID" value="KEA63318.1"/>
    <property type="molecule type" value="Genomic_DNA"/>
</dbReference>
<dbReference type="PANTHER" id="PTHR35271:SF1">
    <property type="entry name" value="ABC TRANSPORTER, SUBSTRATE-BINDING LIPOPROTEIN"/>
    <property type="match status" value="1"/>
</dbReference>
<reference evidence="2 3" key="1">
    <citation type="submission" date="2014-04" db="EMBL/GenBank/DDBJ databases">
        <title>Marinobacterium kochiensis sp. nov., isolated from sediment sample collected from Kochi backwaters in Kerala, India.</title>
        <authorList>
            <person name="Singh A."/>
            <person name="Pinnaka A.K."/>
        </authorList>
    </citation>
    <scope>NUCLEOTIDE SEQUENCE [LARGE SCALE GENOMIC DNA]</scope>
    <source>
        <strain evidence="2 3">AK27</strain>
    </source>
</reference>
<evidence type="ECO:0000313" key="2">
    <source>
        <dbReference type="EMBL" id="KEA63318.1"/>
    </source>
</evidence>
<evidence type="ECO:0000256" key="1">
    <source>
        <dbReference type="SAM" id="SignalP"/>
    </source>
</evidence>
<dbReference type="Gene3D" id="3.40.50.2300">
    <property type="match status" value="2"/>
</dbReference>
<dbReference type="InterPro" id="IPR007487">
    <property type="entry name" value="ABC_transpt-TYRBP-like"/>
</dbReference>
<dbReference type="Proteomes" id="UP000028252">
    <property type="component" value="Unassembled WGS sequence"/>
</dbReference>
<dbReference type="eggNOG" id="COG2984">
    <property type="taxonomic scope" value="Bacteria"/>
</dbReference>
<dbReference type="STRING" id="1232683.ADIMK_2842"/>
<comment type="caution">
    <text evidence="2">The sequence shown here is derived from an EMBL/GenBank/DDBJ whole genome shotgun (WGS) entry which is preliminary data.</text>
</comment>
<dbReference type="PATRIC" id="fig|1232683.4.peg.2797"/>
<dbReference type="RefSeq" id="WP_156042925.1">
    <property type="nucleotide sequence ID" value="NZ_JMQN01000040.1"/>
</dbReference>
<name>A0A081FXR3_9GAMM</name>
<sequence length="323" mass="33664">MKPTLNLKKLLTAAVAATTLTLSAAQAAPVFVATTAIVEHPALDAVRDGIKQTLEENGFSGDDLKFTYESAQGNPAMAAQIARKLVGEAPDVIVGISTPSAQSLVSATRDIPVVFSAVTDPLSAKLVSNYEAPGKNVTGLSDMTPVTQHLGLIREFLPNLKTLGVPYNPGEPNAVAIVALLKEEAAKIGIEIVEAPAPKSSDVMMATQKLIGAVDAIYCPTDNTILTALESVVKVGIDAKIPVFSGDTGSVERGAVAALGFNYHDIGRQTGAVVVRILKGEKAGDIPVRVAVGSDLYVNTTMAGRMGVEIPQSVLKRTTKVIQ</sequence>
<dbReference type="AlphaFoldDB" id="A0A081FXR3"/>